<protein>
    <submittedName>
        <fullName evidence="7">Ribosomal protein L12</fullName>
    </submittedName>
</protein>
<dbReference type="HAMAP" id="MF_00736">
    <property type="entry name" value="Ribosomal_uL11"/>
    <property type="match status" value="1"/>
</dbReference>
<proteinExistence type="inferred from homology"/>
<evidence type="ECO:0000256" key="1">
    <source>
        <dbReference type="ARBA" id="ARBA00010537"/>
    </source>
</evidence>
<comment type="similarity">
    <text evidence="1 4">Belongs to the universal ribosomal protein uL11 family.</text>
</comment>
<feature type="non-terminal residue" evidence="7">
    <location>
        <position position="1"/>
    </location>
</feature>
<reference evidence="7" key="1">
    <citation type="submission" date="2015-07" db="EMBL/GenBank/DDBJ databases">
        <title>Adaptation to a free-living lifestyle via gene acquisitions in the diplomonad Trepomonas sp. PC1.</title>
        <authorList>
            <person name="Xu F."/>
            <person name="Jerlstrom-Hultqvist J."/>
            <person name="Kolisko M."/>
            <person name="Simpson A.G.B."/>
            <person name="Roger A.J."/>
            <person name="Svard S.G."/>
            <person name="Andersson J.O."/>
        </authorList>
    </citation>
    <scope>NUCLEOTIDE SEQUENCE</scope>
    <source>
        <strain evidence="7">PC1</strain>
    </source>
</reference>
<dbReference type="Pfam" id="PF00298">
    <property type="entry name" value="Ribosomal_L11"/>
    <property type="match status" value="1"/>
</dbReference>
<dbReference type="SUPFAM" id="SSF46906">
    <property type="entry name" value="Ribosomal protein L11, C-terminal domain"/>
    <property type="match status" value="1"/>
</dbReference>
<dbReference type="SMART" id="SM00649">
    <property type="entry name" value="RL11"/>
    <property type="match status" value="1"/>
</dbReference>
<dbReference type="InterPro" id="IPR020783">
    <property type="entry name" value="Ribosomal_uL11_C"/>
</dbReference>
<dbReference type="PANTHER" id="PTHR11661">
    <property type="entry name" value="60S RIBOSOMAL PROTEIN L12"/>
    <property type="match status" value="1"/>
</dbReference>
<evidence type="ECO:0000313" key="7">
    <source>
        <dbReference type="EMBL" id="JAP95438.1"/>
    </source>
</evidence>
<dbReference type="PANTHER" id="PTHR11661:SF2">
    <property type="entry name" value="LARGE RIBOSOMAL SUBUNIT PROTEIN UL11"/>
    <property type="match status" value="1"/>
</dbReference>
<dbReference type="Pfam" id="PF03946">
    <property type="entry name" value="Ribosomal_L11_N"/>
    <property type="match status" value="1"/>
</dbReference>
<keyword evidence="3 4" id="KW-0687">Ribonucleoprotein</keyword>
<dbReference type="InterPro" id="IPR000911">
    <property type="entry name" value="Ribosomal_uL11"/>
</dbReference>
<organism evidence="7">
    <name type="scientific">Trepomonas sp. PC1</name>
    <dbReference type="NCBI Taxonomy" id="1076344"/>
    <lineage>
        <taxon>Eukaryota</taxon>
        <taxon>Metamonada</taxon>
        <taxon>Diplomonadida</taxon>
        <taxon>Hexamitidae</taxon>
        <taxon>Hexamitinae</taxon>
        <taxon>Trepomonas</taxon>
    </lineage>
</organism>
<accession>A0A146KH27</accession>
<dbReference type="Gene3D" id="3.30.1550.10">
    <property type="entry name" value="Ribosomal protein L11/L12, N-terminal domain"/>
    <property type="match status" value="1"/>
</dbReference>
<dbReference type="GO" id="GO:0070180">
    <property type="term" value="F:large ribosomal subunit rRNA binding"/>
    <property type="evidence" value="ECO:0007669"/>
    <property type="project" value="TreeGrafter"/>
</dbReference>
<feature type="domain" description="Large ribosomal subunit protein uL11 C-terminal" evidence="5">
    <location>
        <begin position="79"/>
        <end position="147"/>
    </location>
</feature>
<dbReference type="GO" id="GO:0006412">
    <property type="term" value="P:translation"/>
    <property type="evidence" value="ECO:0007669"/>
    <property type="project" value="InterPro"/>
</dbReference>
<keyword evidence="2 4" id="KW-0689">Ribosomal protein</keyword>
<gene>
    <name evidence="7" type="ORF">TPC1_11573</name>
</gene>
<evidence type="ECO:0000256" key="3">
    <source>
        <dbReference type="ARBA" id="ARBA00023274"/>
    </source>
</evidence>
<dbReference type="AlphaFoldDB" id="A0A146KH27"/>
<evidence type="ECO:0000256" key="4">
    <source>
        <dbReference type="RuleBase" id="RU003978"/>
    </source>
</evidence>
<feature type="domain" description="Large ribosomal subunit protein uL11 N-terminal" evidence="6">
    <location>
        <begin position="17"/>
        <end position="68"/>
    </location>
</feature>
<dbReference type="InterPro" id="IPR036796">
    <property type="entry name" value="Ribosomal_uL11_N_sf"/>
</dbReference>
<dbReference type="GO" id="GO:0003735">
    <property type="term" value="F:structural constituent of ribosome"/>
    <property type="evidence" value="ECO:0007669"/>
    <property type="project" value="InterPro"/>
</dbReference>
<evidence type="ECO:0000259" key="6">
    <source>
        <dbReference type="Pfam" id="PF03946"/>
    </source>
</evidence>
<dbReference type="Gene3D" id="1.10.10.250">
    <property type="entry name" value="Ribosomal protein L11, C-terminal domain"/>
    <property type="match status" value="1"/>
</dbReference>
<dbReference type="InterPro" id="IPR020784">
    <property type="entry name" value="Ribosomal_uL11_N"/>
</dbReference>
<dbReference type="EMBL" id="GDID01001168">
    <property type="protein sequence ID" value="JAP95438.1"/>
    <property type="molecule type" value="Transcribed_RNA"/>
</dbReference>
<dbReference type="GO" id="GO:0022625">
    <property type="term" value="C:cytosolic large ribosomal subunit"/>
    <property type="evidence" value="ECO:0007669"/>
    <property type="project" value="TreeGrafter"/>
</dbReference>
<evidence type="ECO:0000256" key="2">
    <source>
        <dbReference type="ARBA" id="ARBA00022980"/>
    </source>
</evidence>
<evidence type="ECO:0000259" key="5">
    <source>
        <dbReference type="Pfam" id="PF00298"/>
    </source>
</evidence>
<dbReference type="SUPFAM" id="SSF54747">
    <property type="entry name" value="Ribosomal L11/L12e N-terminal domain"/>
    <property type="match status" value="1"/>
</dbReference>
<dbReference type="InterPro" id="IPR036769">
    <property type="entry name" value="Ribosomal_uL11_C_sf"/>
</dbReference>
<sequence>PAQTIAPKVDPNSEFDIYLRVRGGVVLPAQTIAPKVGPYGLPPKMVGDKILEATGAYKGVKVSIKLHSKARQPTIFILPTASSQIIKALGEGARSIPKGQPLKHSGAISFENVIAIAKSLRFKSYAIKFSGSVCEILGTCQSIGCSVNYKGQTYTPSQMIEKIHNDEVEIEDYEVDKATWKLLEQ</sequence>
<name>A0A146KH27_9EUKA</name>